<keyword evidence="3" id="KW-1003">Cell membrane</keyword>
<proteinExistence type="predicted"/>
<feature type="transmembrane region" description="Helical" evidence="7">
    <location>
        <begin position="172"/>
        <end position="192"/>
    </location>
</feature>
<gene>
    <name evidence="9" type="ORF">H9L19_06985</name>
</gene>
<evidence type="ECO:0000313" key="9">
    <source>
        <dbReference type="EMBL" id="QNN75111.1"/>
    </source>
</evidence>
<accession>A0A7G9T4T6</accession>
<feature type="transmembrane region" description="Helical" evidence="7">
    <location>
        <begin position="52"/>
        <end position="73"/>
    </location>
</feature>
<evidence type="ECO:0000256" key="6">
    <source>
        <dbReference type="ARBA" id="ARBA00023136"/>
    </source>
</evidence>
<dbReference type="PRINTS" id="PR01035">
    <property type="entry name" value="TCRTETA"/>
</dbReference>
<dbReference type="AlphaFoldDB" id="A0A7G9T4T6"/>
<evidence type="ECO:0000256" key="3">
    <source>
        <dbReference type="ARBA" id="ARBA00022475"/>
    </source>
</evidence>
<sequence length="406" mass="44147">MLKKLEQFPIWQRNMYVLWVGVFLTGAGLSMVNPFLSLYIDTLGNFTKSELSLYSGATFAISFLMMAIVSPLWGKLADLKGRKKMILRAGIGMSIVFIGMSAVSNVWELMLLRALQGAFGGFISNSNALIASETPLERSGYAMGVMMTGSTAGTLLGPLFGGMMADAFGYRYSFMLTGGLILLSTILVLLLVKEVFVPVKRGETLSRQAVFKTLKYPGVMKGLFFTTMMIMTVNQSINPILALFVRELNHHGSNTALLAGIVAATPGVAALIAAPRLGRLGDKLGTSKVMMFGFGLAFIVFLPMGWVSAVWQLAALRFFIGISDSTMMPALQTLITKTAPHEVVSRMFAYNQSYQAMGSVIGPIIGAVATSFFDYRGVFIISGLIIGINGIWFRYNTRQLREDGIA</sequence>
<dbReference type="PROSITE" id="PS50850">
    <property type="entry name" value="MFS"/>
    <property type="match status" value="1"/>
</dbReference>
<dbReference type="InterPro" id="IPR036259">
    <property type="entry name" value="MFS_trans_sf"/>
</dbReference>
<dbReference type="GO" id="GO:0022857">
    <property type="term" value="F:transmembrane transporter activity"/>
    <property type="evidence" value="ECO:0007669"/>
    <property type="project" value="InterPro"/>
</dbReference>
<dbReference type="Pfam" id="PF07690">
    <property type="entry name" value="MFS_1"/>
    <property type="match status" value="2"/>
</dbReference>
<evidence type="ECO:0000256" key="4">
    <source>
        <dbReference type="ARBA" id="ARBA00022692"/>
    </source>
</evidence>
<dbReference type="GO" id="GO:0005886">
    <property type="term" value="C:plasma membrane"/>
    <property type="evidence" value="ECO:0007669"/>
    <property type="project" value="UniProtKB-SubCell"/>
</dbReference>
<feature type="domain" description="Major facilitator superfamily (MFS) profile" evidence="8">
    <location>
        <begin position="14"/>
        <end position="401"/>
    </location>
</feature>
<comment type="subcellular location">
    <subcellularLocation>
        <location evidence="1">Cell membrane</location>
        <topology evidence="1">Multi-pass membrane protein</topology>
    </subcellularLocation>
</comment>
<dbReference type="InterPro" id="IPR011701">
    <property type="entry name" value="MFS"/>
</dbReference>
<feature type="transmembrane region" description="Helical" evidence="7">
    <location>
        <begin position="379"/>
        <end position="395"/>
    </location>
</feature>
<keyword evidence="2" id="KW-0813">Transport</keyword>
<feature type="transmembrane region" description="Helical" evidence="7">
    <location>
        <begin position="289"/>
        <end position="309"/>
    </location>
</feature>
<feature type="transmembrane region" description="Helical" evidence="7">
    <location>
        <begin position="16"/>
        <end position="40"/>
    </location>
</feature>
<evidence type="ECO:0000313" key="10">
    <source>
        <dbReference type="Proteomes" id="UP000515800"/>
    </source>
</evidence>
<dbReference type="PANTHER" id="PTHR43414:SF6">
    <property type="entry name" value="MULTIDRUG RESISTANCE PROTEIN MDTG"/>
    <property type="match status" value="1"/>
</dbReference>
<keyword evidence="10" id="KW-1185">Reference proteome</keyword>
<organism evidence="9 10">
    <name type="scientific">Weissella diestrammenae</name>
    <dbReference type="NCBI Taxonomy" id="1162633"/>
    <lineage>
        <taxon>Bacteria</taxon>
        <taxon>Bacillati</taxon>
        <taxon>Bacillota</taxon>
        <taxon>Bacilli</taxon>
        <taxon>Lactobacillales</taxon>
        <taxon>Lactobacillaceae</taxon>
        <taxon>Weissella</taxon>
    </lineage>
</organism>
<dbReference type="EMBL" id="CP060724">
    <property type="protein sequence ID" value="QNN75111.1"/>
    <property type="molecule type" value="Genomic_DNA"/>
</dbReference>
<feature type="transmembrane region" description="Helical" evidence="7">
    <location>
        <begin position="356"/>
        <end position="373"/>
    </location>
</feature>
<evidence type="ECO:0000256" key="2">
    <source>
        <dbReference type="ARBA" id="ARBA00022448"/>
    </source>
</evidence>
<evidence type="ECO:0000256" key="7">
    <source>
        <dbReference type="SAM" id="Phobius"/>
    </source>
</evidence>
<reference evidence="9 10" key="1">
    <citation type="submission" date="2020-08" db="EMBL/GenBank/DDBJ databases">
        <title>Genome sequence of Weissella diestrammenae KACC 16890T.</title>
        <authorList>
            <person name="Hyun D.-W."/>
            <person name="Bae J.-W."/>
        </authorList>
    </citation>
    <scope>NUCLEOTIDE SEQUENCE [LARGE SCALE GENOMIC DNA]</scope>
    <source>
        <strain evidence="9 10">KACC 16890</strain>
    </source>
</reference>
<dbReference type="RefSeq" id="WP_187528946.1">
    <property type="nucleotide sequence ID" value="NZ_CP060724.1"/>
</dbReference>
<protein>
    <submittedName>
        <fullName evidence="9">MFS transporter</fullName>
    </submittedName>
</protein>
<name>A0A7G9T4T6_9LACO</name>
<keyword evidence="6 7" id="KW-0472">Membrane</keyword>
<dbReference type="KEGG" id="wdi:H9L19_06985"/>
<dbReference type="InterPro" id="IPR001958">
    <property type="entry name" value="Tet-R_TetA/multi-R_MdtG-like"/>
</dbReference>
<dbReference type="SUPFAM" id="SSF103473">
    <property type="entry name" value="MFS general substrate transporter"/>
    <property type="match status" value="1"/>
</dbReference>
<feature type="transmembrane region" description="Helical" evidence="7">
    <location>
        <begin position="85"/>
        <end position="104"/>
    </location>
</feature>
<dbReference type="Gene3D" id="1.20.1250.20">
    <property type="entry name" value="MFS general substrate transporter like domains"/>
    <property type="match status" value="2"/>
</dbReference>
<feature type="transmembrane region" description="Helical" evidence="7">
    <location>
        <begin position="257"/>
        <end position="277"/>
    </location>
</feature>
<feature type="transmembrane region" description="Helical" evidence="7">
    <location>
        <begin position="141"/>
        <end position="160"/>
    </location>
</feature>
<evidence type="ECO:0000259" key="8">
    <source>
        <dbReference type="PROSITE" id="PS50850"/>
    </source>
</evidence>
<keyword evidence="5 7" id="KW-1133">Transmembrane helix</keyword>
<dbReference type="Proteomes" id="UP000515800">
    <property type="component" value="Chromosome"/>
</dbReference>
<evidence type="ECO:0000256" key="1">
    <source>
        <dbReference type="ARBA" id="ARBA00004651"/>
    </source>
</evidence>
<evidence type="ECO:0000256" key="5">
    <source>
        <dbReference type="ARBA" id="ARBA00022989"/>
    </source>
</evidence>
<dbReference type="PANTHER" id="PTHR43414">
    <property type="entry name" value="MULTIDRUG RESISTANCE PROTEIN MDTG"/>
    <property type="match status" value="1"/>
</dbReference>
<feature type="transmembrane region" description="Helical" evidence="7">
    <location>
        <begin position="222"/>
        <end position="245"/>
    </location>
</feature>
<dbReference type="InterPro" id="IPR020846">
    <property type="entry name" value="MFS_dom"/>
</dbReference>
<keyword evidence="4 7" id="KW-0812">Transmembrane</keyword>